<feature type="region of interest" description="Disordered" evidence="1">
    <location>
        <begin position="161"/>
        <end position="184"/>
    </location>
</feature>
<sequence>MCPENRSELLGSGLAALHPRVQFRFGRAAVHGFRSPLVLGAQGFDEGSGDPLGGGERRSRVEQDRVPHRAGAAVQELADDAGVELDVSAAQRFRGGPRNAQVCRVQLLVADRAVGDDPHRRGRRGGELVQPVVAAEHEGVHTALGEDPGHDLAHVPVEDADRGGGGPGRVGQRSQEVEDGGHGELAPRLGRVLQRGVVERREAEGDVDLFGHRDRVRGVQVDDHAQPFQHVGGAARGGGCPVAVLDHPRPGSRGDDRGHGGDVDRVCAVAAGSYDVEGGAGDGDRHRVVEHALGQTPHLSDAFALGAQRDREPRDLGVGGRTGHDLVHCPLGVVGRQRGAVQQCADQVGPGSFTHVRIPCFLAFTGGGRTLRSTGRRVWWPGAAGDAIGRCPPHDAVCQRRAGGTGRRGVPRRRWRVTRSLLPASSGPTG</sequence>
<comment type="caution">
    <text evidence="2">The sequence shown here is derived from an EMBL/GenBank/DDBJ whole genome shotgun (WGS) entry which is preliminary data.</text>
</comment>
<accession>A0A9P2WR72</accession>
<evidence type="ECO:0000313" key="2">
    <source>
        <dbReference type="EMBL" id="EOR71910.1"/>
    </source>
</evidence>
<gene>
    <name evidence="2" type="ORF">TM51_05537</name>
</gene>
<dbReference type="AlphaFoldDB" id="A0A9P2WR72"/>
<dbReference type="Proteomes" id="UP000014184">
    <property type="component" value="Unassembled WGS sequence"/>
</dbReference>
<reference evidence="2 3" key="1">
    <citation type="journal article" date="2013" name="Genome Announc.">
        <title>Draft Genome Sequence of the Lignocellulose Decomposer Thermobifida fusca Strain TM51.</title>
        <authorList>
            <person name="Toth A."/>
            <person name="Barna T."/>
            <person name="Nagy I."/>
            <person name="Horvath B."/>
            <person name="Nagy I."/>
            <person name="Tancsics A."/>
            <person name="Kriszt B."/>
            <person name="Baka E."/>
            <person name="Fekete C."/>
            <person name="Kukolya J."/>
        </authorList>
    </citation>
    <scope>NUCLEOTIDE SEQUENCE [LARGE SCALE GENOMIC DNA]</scope>
    <source>
        <strain evidence="2 3">TM51</strain>
    </source>
</reference>
<feature type="region of interest" description="Disordered" evidence="1">
    <location>
        <begin position="44"/>
        <end position="65"/>
    </location>
</feature>
<proteinExistence type="predicted"/>
<protein>
    <submittedName>
        <fullName evidence="2">RNA-binding protein</fullName>
    </submittedName>
</protein>
<evidence type="ECO:0000313" key="3">
    <source>
        <dbReference type="Proteomes" id="UP000014184"/>
    </source>
</evidence>
<evidence type="ECO:0000256" key="1">
    <source>
        <dbReference type="SAM" id="MobiDB-lite"/>
    </source>
</evidence>
<feature type="compositionally biased region" description="Basic and acidic residues" evidence="1">
    <location>
        <begin position="55"/>
        <end position="65"/>
    </location>
</feature>
<name>A0A9P2WR72_THEFU</name>
<keyword evidence="3" id="KW-1185">Reference proteome</keyword>
<dbReference type="EMBL" id="AOSG01000025">
    <property type="protein sequence ID" value="EOR71910.1"/>
    <property type="molecule type" value="Genomic_DNA"/>
</dbReference>
<organism evidence="2 3">
    <name type="scientific">Thermobifida fusca TM51</name>
    <dbReference type="NCBI Taxonomy" id="1169414"/>
    <lineage>
        <taxon>Bacteria</taxon>
        <taxon>Bacillati</taxon>
        <taxon>Actinomycetota</taxon>
        <taxon>Actinomycetes</taxon>
        <taxon>Streptosporangiales</taxon>
        <taxon>Nocardiopsidaceae</taxon>
        <taxon>Thermobifida</taxon>
    </lineage>
</organism>